<name>A0AAV2ZEK3_9STRA</name>
<evidence type="ECO:0000313" key="3">
    <source>
        <dbReference type="Proteomes" id="UP001146120"/>
    </source>
</evidence>
<dbReference type="EMBL" id="DAKRPA010000006">
    <property type="protein sequence ID" value="DBA04641.1"/>
    <property type="molecule type" value="Genomic_DNA"/>
</dbReference>
<feature type="non-terminal residue" evidence="2">
    <location>
        <position position="195"/>
    </location>
</feature>
<protein>
    <submittedName>
        <fullName evidence="2">Uncharacterized protein</fullName>
    </submittedName>
</protein>
<feature type="region of interest" description="Disordered" evidence="1">
    <location>
        <begin position="172"/>
        <end position="195"/>
    </location>
</feature>
<evidence type="ECO:0000256" key="1">
    <source>
        <dbReference type="SAM" id="MobiDB-lite"/>
    </source>
</evidence>
<keyword evidence="3" id="KW-1185">Reference proteome</keyword>
<feature type="compositionally biased region" description="Pro residues" evidence="1">
    <location>
        <begin position="1"/>
        <end position="18"/>
    </location>
</feature>
<reference evidence="2" key="1">
    <citation type="submission" date="2022-11" db="EMBL/GenBank/DDBJ databases">
        <authorList>
            <person name="Morgan W.R."/>
            <person name="Tartar A."/>
        </authorList>
    </citation>
    <scope>NUCLEOTIDE SEQUENCE</scope>
    <source>
        <strain evidence="2">ARSEF 373</strain>
    </source>
</reference>
<feature type="compositionally biased region" description="Basic and acidic residues" evidence="1">
    <location>
        <begin position="20"/>
        <end position="29"/>
    </location>
</feature>
<evidence type="ECO:0000313" key="2">
    <source>
        <dbReference type="EMBL" id="DBA04641.1"/>
    </source>
</evidence>
<comment type="caution">
    <text evidence="2">The sequence shown here is derived from an EMBL/GenBank/DDBJ whole genome shotgun (WGS) entry which is preliminary data.</text>
</comment>
<accession>A0AAV2ZEK3</accession>
<proteinExistence type="predicted"/>
<dbReference type="Proteomes" id="UP001146120">
    <property type="component" value="Unassembled WGS sequence"/>
</dbReference>
<dbReference type="AlphaFoldDB" id="A0AAV2ZEK3"/>
<sequence>MAPPPPASPPYLSPPSPPQRLDKRERAPDADQLQLAKNPAMTPPKALFTPPPPVKTRSQPKLLSPRLNRSHLDDYPRFSPRKKLSADFSDDTYSADSGGESPNSEKGWRIYSAVGGPFLTGPLGRDGRDVDFKSPRGNRRVFDLDEANLLFPVVPAFVADLDPVETISVECFRPSPPPTSGPAASYQPEQEPTYQ</sequence>
<gene>
    <name evidence="2" type="ORF">N0F65_012224</name>
</gene>
<feature type="compositionally biased region" description="Polar residues" evidence="1">
    <location>
        <begin position="91"/>
        <end position="104"/>
    </location>
</feature>
<organism evidence="2 3">
    <name type="scientific">Lagenidium giganteum</name>
    <dbReference type="NCBI Taxonomy" id="4803"/>
    <lineage>
        <taxon>Eukaryota</taxon>
        <taxon>Sar</taxon>
        <taxon>Stramenopiles</taxon>
        <taxon>Oomycota</taxon>
        <taxon>Peronosporomycetes</taxon>
        <taxon>Pythiales</taxon>
        <taxon>Pythiaceae</taxon>
    </lineage>
</organism>
<reference evidence="2" key="2">
    <citation type="journal article" date="2023" name="Microbiol Resour">
        <title>Decontamination and Annotation of the Draft Genome Sequence of the Oomycete Lagenidium giganteum ARSEF 373.</title>
        <authorList>
            <person name="Morgan W.R."/>
            <person name="Tartar A."/>
        </authorList>
    </citation>
    <scope>NUCLEOTIDE SEQUENCE</scope>
    <source>
        <strain evidence="2">ARSEF 373</strain>
    </source>
</reference>
<feature type="region of interest" description="Disordered" evidence="1">
    <location>
        <begin position="1"/>
        <end position="108"/>
    </location>
</feature>